<evidence type="ECO:0000256" key="1">
    <source>
        <dbReference type="SAM" id="Coils"/>
    </source>
</evidence>
<accession>A0A2N8ZNB6</accession>
<keyword evidence="3" id="KW-0413">Isomerase</keyword>
<dbReference type="InterPro" id="IPR006145">
    <property type="entry name" value="PsdUridine_synth_RsuA/RluA"/>
</dbReference>
<evidence type="ECO:0000313" key="4">
    <source>
        <dbReference type="Proteomes" id="UP000235828"/>
    </source>
</evidence>
<dbReference type="Pfam" id="PF00849">
    <property type="entry name" value="PseudoU_synth_2"/>
    <property type="match status" value="1"/>
</dbReference>
<dbReference type="AlphaFoldDB" id="A0A2N8ZNB6"/>
<reference evidence="3 4" key="1">
    <citation type="submission" date="2017-10" db="EMBL/GenBank/DDBJ databases">
        <authorList>
            <person name="Banno H."/>
            <person name="Chua N.-H."/>
        </authorList>
    </citation>
    <scope>NUCLEOTIDE SEQUENCE [LARGE SCALE GENOMIC DNA]</scope>
    <source>
        <strain evidence="3">Vibrio tapetis CECT4600</strain>
    </source>
</reference>
<keyword evidence="4" id="KW-1185">Reference proteome</keyword>
<evidence type="ECO:0000313" key="3">
    <source>
        <dbReference type="EMBL" id="SON53410.1"/>
    </source>
</evidence>
<name>A0A2N8ZNB6_9VIBR</name>
<dbReference type="PANTHER" id="PTHR21600:SF89">
    <property type="entry name" value="RIBOSOMAL LARGE SUBUNIT PSEUDOURIDINE SYNTHASE A"/>
    <property type="match status" value="1"/>
</dbReference>
<dbReference type="SUPFAM" id="SSF55120">
    <property type="entry name" value="Pseudouridine synthase"/>
    <property type="match status" value="1"/>
</dbReference>
<dbReference type="Proteomes" id="UP000235828">
    <property type="component" value="Chromosome B"/>
</dbReference>
<dbReference type="KEGG" id="vta:B1799"/>
<keyword evidence="1" id="KW-0175">Coiled coil</keyword>
<protein>
    <submittedName>
        <fullName evidence="3">Pseudouridine synthase</fullName>
        <ecNumber evidence="3">5.4.99.-</ecNumber>
    </submittedName>
</protein>
<gene>
    <name evidence="3" type="ORF">VTAP4600_B1799</name>
</gene>
<dbReference type="EC" id="5.4.99.-" evidence="3"/>
<dbReference type="GO" id="GO:0000455">
    <property type="term" value="P:enzyme-directed rRNA pseudouridine synthesis"/>
    <property type="evidence" value="ECO:0007669"/>
    <property type="project" value="TreeGrafter"/>
</dbReference>
<feature type="domain" description="Pseudouridine synthase RsuA/RluA-like" evidence="2">
    <location>
        <begin position="378"/>
        <end position="530"/>
    </location>
</feature>
<organism evidence="3 4">
    <name type="scientific">Vibrio tapetis subsp. tapetis</name>
    <dbReference type="NCBI Taxonomy" id="1671868"/>
    <lineage>
        <taxon>Bacteria</taxon>
        <taxon>Pseudomonadati</taxon>
        <taxon>Pseudomonadota</taxon>
        <taxon>Gammaproteobacteria</taxon>
        <taxon>Vibrionales</taxon>
        <taxon>Vibrionaceae</taxon>
        <taxon>Vibrio</taxon>
    </lineage>
</organism>
<dbReference type="GO" id="GO:0003723">
    <property type="term" value="F:RNA binding"/>
    <property type="evidence" value="ECO:0007669"/>
    <property type="project" value="InterPro"/>
</dbReference>
<proteinExistence type="predicted"/>
<feature type="coiled-coil region" evidence="1">
    <location>
        <begin position="127"/>
        <end position="226"/>
    </location>
</feature>
<evidence type="ECO:0000259" key="2">
    <source>
        <dbReference type="Pfam" id="PF00849"/>
    </source>
</evidence>
<dbReference type="InterPro" id="IPR006224">
    <property type="entry name" value="PsdUridine_synth_RluA-like_CS"/>
</dbReference>
<sequence length="577" mass="65512">MTPNNSSTFNVPASCFTPFIADVKQHALPELFTFPYYYTPHPLATAAMKQLQAHLTLLQNRHDWKETEDKPLESGNMFAVLVVENEQGQLGYLSSYAGKESDTPEWLTTSDNFVNAVFDIEVHHAELAPIQRELDEARAQLVELQRSLDISSRIDELTTKTSQSEQELKELAQSMSEGKKRRKQLRKEAESRLGLSLSQDELDLLIKTLGDESSREKRKLKALKQQWQISLTELSARVTLSHSQIQQQQEACNHLVTDMDTALNKACQFLNQAGELKSLHELFEHGEAIPHSSEQNLPKLLQAAFTHHYKPVALGEFWWGCAPYDSIRQHENLYPVCQSKCFEILEHMLDGIRMDESPLEQTPSFDKALEIVYEDDVLVVVNKPAEFLSVSGKYISDSVHARIRALYPNATGPLIVHRLDMSTSGLLVLTLTAETNKHVQRQFIQRTVEKRYTALLEGVIAETDGKALSGEITLPIRGDMEDRPRQMVCQQLGQKSATKYQVREVSNNRTKVYLYPKTGRTHQLRVHCAHQAGLNIPIVGDDLYGFKDSRLHLHAGYLKFTHPITNEVVEFEVPAEF</sequence>
<dbReference type="InterPro" id="IPR050188">
    <property type="entry name" value="RluA_PseudoU_synthase"/>
</dbReference>
<dbReference type="CDD" id="cd02869">
    <property type="entry name" value="PseudoU_synth_RluA_like"/>
    <property type="match status" value="1"/>
</dbReference>
<dbReference type="GO" id="GO:0140098">
    <property type="term" value="F:catalytic activity, acting on RNA"/>
    <property type="evidence" value="ECO:0007669"/>
    <property type="project" value="UniProtKB-ARBA"/>
</dbReference>
<dbReference type="PROSITE" id="PS01129">
    <property type="entry name" value="PSI_RLU"/>
    <property type="match status" value="1"/>
</dbReference>
<dbReference type="InterPro" id="IPR020103">
    <property type="entry name" value="PsdUridine_synth_cat_dom_sf"/>
</dbReference>
<dbReference type="PANTHER" id="PTHR21600">
    <property type="entry name" value="MITOCHONDRIAL RNA PSEUDOURIDINE SYNTHASE"/>
    <property type="match status" value="1"/>
</dbReference>
<dbReference type="OrthoDB" id="9807829at2"/>
<dbReference type="RefSeq" id="WP_102525546.1">
    <property type="nucleotide sequence ID" value="NZ_LT960612.1"/>
</dbReference>
<dbReference type="EMBL" id="LT960612">
    <property type="protein sequence ID" value="SON53410.1"/>
    <property type="molecule type" value="Genomic_DNA"/>
</dbReference>
<dbReference type="Gene3D" id="3.30.2350.10">
    <property type="entry name" value="Pseudouridine synthase"/>
    <property type="match status" value="1"/>
</dbReference>
<dbReference type="GO" id="GO:0009982">
    <property type="term" value="F:pseudouridine synthase activity"/>
    <property type="evidence" value="ECO:0007669"/>
    <property type="project" value="InterPro"/>
</dbReference>